<reference evidence="1 2" key="1">
    <citation type="journal article" date="2020" name="Microorganisms">
        <title>Osmotic Adaptation and Compatible Solute Biosynthesis of Phototrophic Bacteria as Revealed from Genome Analyses.</title>
        <authorList>
            <person name="Imhoff J.F."/>
            <person name="Rahn T."/>
            <person name="Kunzel S."/>
            <person name="Keller A."/>
            <person name="Neulinger S.C."/>
        </authorList>
    </citation>
    <scope>NUCLEOTIDE SEQUENCE [LARGE SCALE GENOMIC DNA]</scope>
    <source>
        <strain evidence="1 2">DSM 25653</strain>
    </source>
</reference>
<sequence length="157" mass="18129">MASYLQVAPENRLVADALEAVWNAALRAVVEAQEHYERQRAAERLLIDDEQRAQIMALADDFPALWNDPGTPARERKRLLRLLIEDVTLHKGKEILAQVRFRGGATQTLRLPRPPAIGELRRHRAALVAEVDRLIDQNTAARRCWRRSPPWWDRSNR</sequence>
<accession>A0A9X0WDU8</accession>
<evidence type="ECO:0000313" key="2">
    <source>
        <dbReference type="Proteomes" id="UP001138768"/>
    </source>
</evidence>
<keyword evidence="2" id="KW-1185">Reference proteome</keyword>
<protein>
    <submittedName>
        <fullName evidence="1">Uncharacterized protein</fullName>
    </submittedName>
</protein>
<dbReference type="EMBL" id="NRRY01000110">
    <property type="protein sequence ID" value="MBK1621745.1"/>
    <property type="molecule type" value="Genomic_DNA"/>
</dbReference>
<dbReference type="RefSeq" id="WP_200251914.1">
    <property type="nucleotide sequence ID" value="NZ_NRRY01000110.1"/>
</dbReference>
<comment type="caution">
    <text evidence="1">The sequence shown here is derived from an EMBL/GenBank/DDBJ whole genome shotgun (WGS) entry which is preliminary data.</text>
</comment>
<dbReference type="Proteomes" id="UP001138768">
    <property type="component" value="Unassembled WGS sequence"/>
</dbReference>
<dbReference type="AlphaFoldDB" id="A0A9X0WDU8"/>
<organism evidence="1 2">
    <name type="scientific">Lamprobacter modestohalophilus</name>
    <dbReference type="NCBI Taxonomy" id="1064514"/>
    <lineage>
        <taxon>Bacteria</taxon>
        <taxon>Pseudomonadati</taxon>
        <taxon>Pseudomonadota</taxon>
        <taxon>Gammaproteobacteria</taxon>
        <taxon>Chromatiales</taxon>
        <taxon>Chromatiaceae</taxon>
        <taxon>Lamprobacter</taxon>
    </lineage>
</organism>
<name>A0A9X0WDU8_9GAMM</name>
<proteinExistence type="predicted"/>
<evidence type="ECO:0000313" key="1">
    <source>
        <dbReference type="EMBL" id="MBK1621745.1"/>
    </source>
</evidence>
<gene>
    <name evidence="1" type="ORF">CKO42_25845</name>
</gene>